<keyword evidence="2" id="KW-1133">Transmembrane helix</keyword>
<evidence type="ECO:0000313" key="3">
    <source>
        <dbReference type="EMBL" id="SEG17868.1"/>
    </source>
</evidence>
<keyword evidence="5" id="KW-1185">Reference proteome</keyword>
<dbReference type="Proteomes" id="UP000236729">
    <property type="component" value="Unassembled WGS sequence"/>
</dbReference>
<evidence type="ECO:0000313" key="5">
    <source>
        <dbReference type="Proteomes" id="UP000199690"/>
    </source>
</evidence>
<feature type="transmembrane region" description="Helical" evidence="2">
    <location>
        <begin position="49"/>
        <end position="69"/>
    </location>
</feature>
<reference evidence="5 6" key="1">
    <citation type="submission" date="2016-10" db="EMBL/GenBank/DDBJ databases">
        <authorList>
            <person name="Varghese N."/>
            <person name="Submissions S."/>
        </authorList>
    </citation>
    <scope>NUCLEOTIDE SEQUENCE [LARGE SCALE GENOMIC DNA]</scope>
    <source>
        <strain evidence="6">ATCC 20501</strain>
        <strain evidence="4 5">CGMCC 4.3529</strain>
    </source>
</reference>
<accession>A0A1H5Y1T7</accession>
<reference evidence="3" key="2">
    <citation type="submission" date="2016-10" db="EMBL/GenBank/DDBJ databases">
        <authorList>
            <person name="de Groot N.N."/>
        </authorList>
    </citation>
    <scope>NUCLEOTIDE SEQUENCE [LARGE SCALE GENOMIC DNA]</scope>
    <source>
        <strain evidence="3">ATCC 20501</strain>
    </source>
</reference>
<organism evidence="3 6">
    <name type="scientific">Saccharopolyspora kobensis</name>
    <dbReference type="NCBI Taxonomy" id="146035"/>
    <lineage>
        <taxon>Bacteria</taxon>
        <taxon>Bacillati</taxon>
        <taxon>Actinomycetota</taxon>
        <taxon>Actinomycetes</taxon>
        <taxon>Pseudonocardiales</taxon>
        <taxon>Pseudonocardiaceae</taxon>
        <taxon>Saccharopolyspora</taxon>
    </lineage>
</organism>
<evidence type="ECO:0000256" key="1">
    <source>
        <dbReference type="SAM" id="MobiDB-lite"/>
    </source>
</evidence>
<feature type="transmembrane region" description="Helical" evidence="2">
    <location>
        <begin position="81"/>
        <end position="99"/>
    </location>
</feature>
<dbReference type="InterPro" id="IPR026898">
    <property type="entry name" value="PrsW"/>
</dbReference>
<protein>
    <submittedName>
        <fullName evidence="3">Membrane proteinase PrsW, cleaves anti-sigma factor RsiW, M82 family</fullName>
    </submittedName>
</protein>
<feature type="region of interest" description="Disordered" evidence="1">
    <location>
        <begin position="408"/>
        <end position="487"/>
    </location>
</feature>
<evidence type="ECO:0000313" key="4">
    <source>
        <dbReference type="EMBL" id="SFF09477.1"/>
    </source>
</evidence>
<accession>A0A1I2FXE8</accession>
<evidence type="ECO:0000256" key="2">
    <source>
        <dbReference type="SAM" id="Phobius"/>
    </source>
</evidence>
<name>A0A1H5Y1T7_9PSEU</name>
<sequence>MPVLKPQSVLDGHSSNRTPVPLIVGLVVSGVCLLLAVAFYLLTGGPVNVGVGTLLALPTAIVLVALILLVDRLEPEPRVNLVLSFGWGAGVAIIGALIVNSVTGALLVPSVGQAAADGITASVVAPVVEESFKGSLLLYLLLVRRHEIDGPTDGIVYASMCGLGFAMVENVLYYMRGIDDGSLAFMVLLRGVISPLGHPLYTSIIGLGVAYAATHSGAGRVFAVIGGWIGGVLLHALWNGSLTLLGFQGMVIAYLVELLVLIVLVVVLIKDRKRLVRLIGRYLPAYIPSGLVQPNDVQMLGSMSGRRQARHWARAQAGNTGVRAMGDYQLAATELALLHSHAEKSTIAPQQFFARREAILTLMRMARDAFFRRMPQPPPPPPWAHEQPSGFFKIPAELKEMPTHKLRAQIPPAGPRPPQAQATQRLQQPPQPAAGQRPPQPPPAGPPQQPPAGQPPQQPPLGHRPPGRPPQPPGPQGPRPGGPWPPR</sequence>
<feature type="transmembrane region" description="Helical" evidence="2">
    <location>
        <begin position="154"/>
        <end position="176"/>
    </location>
</feature>
<dbReference type="PANTHER" id="PTHR36844">
    <property type="entry name" value="PROTEASE PRSW"/>
    <property type="match status" value="1"/>
</dbReference>
<feature type="transmembrane region" description="Helical" evidence="2">
    <location>
        <begin position="20"/>
        <end position="43"/>
    </location>
</feature>
<keyword evidence="2" id="KW-0472">Membrane</keyword>
<evidence type="ECO:0000313" key="6">
    <source>
        <dbReference type="Proteomes" id="UP000236729"/>
    </source>
</evidence>
<dbReference type="RefSeq" id="WP_093358100.1">
    <property type="nucleotide sequence ID" value="NZ_FNVB01000002.1"/>
</dbReference>
<feature type="compositionally biased region" description="Pro residues" evidence="1">
    <location>
        <begin position="438"/>
        <end position="487"/>
    </location>
</feature>
<keyword evidence="2" id="KW-0812">Transmembrane</keyword>
<dbReference type="Proteomes" id="UP000199690">
    <property type="component" value="Unassembled WGS sequence"/>
</dbReference>
<dbReference type="AlphaFoldDB" id="A0A1H5Y1T7"/>
<feature type="compositionally biased region" description="Low complexity" evidence="1">
    <location>
        <begin position="419"/>
        <end position="437"/>
    </location>
</feature>
<feature type="transmembrane region" description="Helical" evidence="2">
    <location>
        <begin position="244"/>
        <end position="269"/>
    </location>
</feature>
<proteinExistence type="predicted"/>
<dbReference type="PANTHER" id="PTHR36844:SF1">
    <property type="entry name" value="PROTEASE PRSW"/>
    <property type="match status" value="1"/>
</dbReference>
<dbReference type="EMBL" id="FOME01000019">
    <property type="protein sequence ID" value="SFF09477.1"/>
    <property type="molecule type" value="Genomic_DNA"/>
</dbReference>
<dbReference type="Pfam" id="PF13367">
    <property type="entry name" value="PrsW-protease"/>
    <property type="match status" value="1"/>
</dbReference>
<gene>
    <name evidence="3" type="ORF">SAMN02982929_01718</name>
    <name evidence="4" type="ORF">SAMN05216506_11924</name>
</gene>
<dbReference type="EMBL" id="FNVB01000002">
    <property type="protein sequence ID" value="SEG17868.1"/>
    <property type="molecule type" value="Genomic_DNA"/>
</dbReference>
<feature type="transmembrane region" description="Helical" evidence="2">
    <location>
        <begin position="221"/>
        <end position="238"/>
    </location>
</feature>
<dbReference type="GO" id="GO:0008233">
    <property type="term" value="F:peptidase activity"/>
    <property type="evidence" value="ECO:0007669"/>
    <property type="project" value="InterPro"/>
</dbReference>
<feature type="transmembrane region" description="Helical" evidence="2">
    <location>
        <begin position="196"/>
        <end position="214"/>
    </location>
</feature>